<organism evidence="4 5">
    <name type="scientific">Mycena albidolilacea</name>
    <dbReference type="NCBI Taxonomy" id="1033008"/>
    <lineage>
        <taxon>Eukaryota</taxon>
        <taxon>Fungi</taxon>
        <taxon>Dikarya</taxon>
        <taxon>Basidiomycota</taxon>
        <taxon>Agaricomycotina</taxon>
        <taxon>Agaricomycetes</taxon>
        <taxon>Agaricomycetidae</taxon>
        <taxon>Agaricales</taxon>
        <taxon>Marasmiineae</taxon>
        <taxon>Mycenaceae</taxon>
        <taxon>Mycena</taxon>
    </lineage>
</organism>
<dbReference type="Pfam" id="PF14040">
    <property type="entry name" value="DNase_NucA_NucB"/>
    <property type="match status" value="1"/>
</dbReference>
<accession>A0AAD6Z5V6</accession>
<keyword evidence="2" id="KW-0732">Signal</keyword>
<evidence type="ECO:0000256" key="2">
    <source>
        <dbReference type="SAM" id="SignalP"/>
    </source>
</evidence>
<evidence type="ECO:0000313" key="5">
    <source>
        <dbReference type="Proteomes" id="UP001218218"/>
    </source>
</evidence>
<evidence type="ECO:0000256" key="1">
    <source>
        <dbReference type="SAM" id="MobiDB-lite"/>
    </source>
</evidence>
<proteinExistence type="predicted"/>
<feature type="domain" description="Deoxyribonuclease NucA/NucB" evidence="3">
    <location>
        <begin position="39"/>
        <end position="138"/>
    </location>
</feature>
<keyword evidence="5" id="KW-1185">Reference proteome</keyword>
<evidence type="ECO:0000313" key="4">
    <source>
        <dbReference type="EMBL" id="KAJ7309236.1"/>
    </source>
</evidence>
<reference evidence="4" key="1">
    <citation type="submission" date="2023-03" db="EMBL/GenBank/DDBJ databases">
        <title>Massive genome expansion in bonnet fungi (Mycena s.s.) driven by repeated elements and novel gene families across ecological guilds.</title>
        <authorList>
            <consortium name="Lawrence Berkeley National Laboratory"/>
            <person name="Harder C.B."/>
            <person name="Miyauchi S."/>
            <person name="Viragh M."/>
            <person name="Kuo A."/>
            <person name="Thoen E."/>
            <person name="Andreopoulos B."/>
            <person name="Lu D."/>
            <person name="Skrede I."/>
            <person name="Drula E."/>
            <person name="Henrissat B."/>
            <person name="Morin E."/>
            <person name="Kohler A."/>
            <person name="Barry K."/>
            <person name="LaButti K."/>
            <person name="Morin E."/>
            <person name="Salamov A."/>
            <person name="Lipzen A."/>
            <person name="Mereny Z."/>
            <person name="Hegedus B."/>
            <person name="Baldrian P."/>
            <person name="Stursova M."/>
            <person name="Weitz H."/>
            <person name="Taylor A."/>
            <person name="Grigoriev I.V."/>
            <person name="Nagy L.G."/>
            <person name="Martin F."/>
            <person name="Kauserud H."/>
        </authorList>
    </citation>
    <scope>NUCLEOTIDE SEQUENCE</scope>
    <source>
        <strain evidence="4">CBHHK002</strain>
    </source>
</reference>
<name>A0AAD6Z5V6_9AGAR</name>
<dbReference type="EMBL" id="JARIHO010000083">
    <property type="protein sequence ID" value="KAJ7309236.1"/>
    <property type="molecule type" value="Genomic_DNA"/>
</dbReference>
<dbReference type="AlphaFoldDB" id="A0AAD6Z5V6"/>
<gene>
    <name evidence="4" type="ORF">DFH08DRAFT_823655</name>
</gene>
<feature type="chain" id="PRO_5041936488" description="Deoxyribonuclease NucA/NucB domain-containing protein" evidence="2">
    <location>
        <begin position="24"/>
        <end position="431"/>
    </location>
</feature>
<feature type="compositionally biased region" description="Low complexity" evidence="1">
    <location>
        <begin position="175"/>
        <end position="184"/>
    </location>
</feature>
<evidence type="ECO:0000259" key="3">
    <source>
        <dbReference type="Pfam" id="PF14040"/>
    </source>
</evidence>
<sequence length="431" mass="46475">MLSELRILSVAAVALSVTETILAQVTVTPSFDLVCGDYPDVIHYDATSDVGTADQRRTAIGCGSGNYCPSGTDCDEFPYASTYDGGLGCFPDGYDGGDQLVQIGTTRCADPSQNSRHGNALGQFYTSAGLNNGDPFLIYVRETDFVVTYSAIDNGGFPDLTKCPDESSGDYRSRTTPATPTCPARGSAKRGLSRWMRFEGNINDKPPRIVTATTSLNRTMRYFLRGEEEGPVVGGPVWTADANGNTIRSTILSPYLSAKIEVFIEVHNLLRTCVRGEVFVGVLVQSGAQQMKEGWPLPDGGSCVVQEYRCGPSANSSCLEYNQPEPLRTSAIGGLGEEHICDPLRNRYLYGPNATIPGFPTIQGARKTECFAEFRGSDVHGLPSSHEATKPSQAIFLASAWLWLWLEGSKAKAKGLSHGFTRPEKTSDVDG</sequence>
<protein>
    <recommendedName>
        <fullName evidence="3">Deoxyribonuclease NucA/NucB domain-containing protein</fullName>
    </recommendedName>
</protein>
<dbReference type="Proteomes" id="UP001218218">
    <property type="component" value="Unassembled WGS sequence"/>
</dbReference>
<comment type="caution">
    <text evidence="4">The sequence shown here is derived from an EMBL/GenBank/DDBJ whole genome shotgun (WGS) entry which is preliminary data.</text>
</comment>
<feature type="signal peptide" evidence="2">
    <location>
        <begin position="1"/>
        <end position="23"/>
    </location>
</feature>
<feature type="region of interest" description="Disordered" evidence="1">
    <location>
        <begin position="167"/>
        <end position="187"/>
    </location>
</feature>
<dbReference type="InterPro" id="IPR029476">
    <property type="entry name" value="DNase_NucA_NucB"/>
</dbReference>